<dbReference type="RefSeq" id="WP_344427357.1">
    <property type="nucleotide sequence ID" value="NZ_BAAANN010000031.1"/>
</dbReference>
<name>A0ABN2S1N7_9PSEU</name>
<organism evidence="1 2">
    <name type="scientific">Amycolatopsis minnesotensis</name>
    <dbReference type="NCBI Taxonomy" id="337894"/>
    <lineage>
        <taxon>Bacteria</taxon>
        <taxon>Bacillati</taxon>
        <taxon>Actinomycetota</taxon>
        <taxon>Actinomycetes</taxon>
        <taxon>Pseudonocardiales</taxon>
        <taxon>Pseudonocardiaceae</taxon>
        <taxon>Amycolatopsis</taxon>
    </lineage>
</organism>
<gene>
    <name evidence="1" type="ORF">GCM10009754_63710</name>
</gene>
<proteinExistence type="predicted"/>
<evidence type="ECO:0000313" key="1">
    <source>
        <dbReference type="EMBL" id="GAA1978833.1"/>
    </source>
</evidence>
<dbReference type="Proteomes" id="UP001501116">
    <property type="component" value="Unassembled WGS sequence"/>
</dbReference>
<dbReference type="EMBL" id="BAAANN010000031">
    <property type="protein sequence ID" value="GAA1978833.1"/>
    <property type="molecule type" value="Genomic_DNA"/>
</dbReference>
<reference evidence="1 2" key="1">
    <citation type="journal article" date="2019" name="Int. J. Syst. Evol. Microbiol.">
        <title>The Global Catalogue of Microorganisms (GCM) 10K type strain sequencing project: providing services to taxonomists for standard genome sequencing and annotation.</title>
        <authorList>
            <consortium name="The Broad Institute Genomics Platform"/>
            <consortium name="The Broad Institute Genome Sequencing Center for Infectious Disease"/>
            <person name="Wu L."/>
            <person name="Ma J."/>
        </authorList>
    </citation>
    <scope>NUCLEOTIDE SEQUENCE [LARGE SCALE GENOMIC DNA]</scope>
    <source>
        <strain evidence="1 2">JCM 14545</strain>
    </source>
</reference>
<evidence type="ECO:0000313" key="2">
    <source>
        <dbReference type="Proteomes" id="UP001501116"/>
    </source>
</evidence>
<comment type="caution">
    <text evidence="1">The sequence shown here is derived from an EMBL/GenBank/DDBJ whole genome shotgun (WGS) entry which is preliminary data.</text>
</comment>
<protein>
    <submittedName>
        <fullName evidence="1">Uncharacterized protein</fullName>
    </submittedName>
</protein>
<accession>A0ABN2S1N7</accession>
<keyword evidence="2" id="KW-1185">Reference proteome</keyword>
<sequence>MTDDYQSRTENTFYAMQGFLIDCFADERHALGEALETIVSCTEDLLFVIERADADAVHQVRHYRERVYRELTRAYRRDSHYNPVWDTDWTRFTPLGRG</sequence>